<feature type="transmembrane region" description="Helical" evidence="1">
    <location>
        <begin position="12"/>
        <end position="34"/>
    </location>
</feature>
<dbReference type="OMA" id="TDVERNP"/>
<dbReference type="Proteomes" id="UP000182680">
    <property type="component" value="Unassembled WGS sequence"/>
</dbReference>
<evidence type="ECO:0000313" key="4">
    <source>
        <dbReference type="Proteomes" id="UP000182680"/>
    </source>
</evidence>
<reference evidence="4" key="1">
    <citation type="submission" date="2016-11" db="EMBL/GenBank/DDBJ databases">
        <authorList>
            <person name="Jaros S."/>
            <person name="Januszkiewicz K."/>
            <person name="Wedrychowicz H."/>
        </authorList>
    </citation>
    <scope>NUCLEOTIDE SEQUENCE [LARGE SCALE GENOMIC DNA]</scope>
    <source>
        <strain evidence="4">DSM 7057</strain>
    </source>
</reference>
<keyword evidence="1" id="KW-1133">Transmembrane helix</keyword>
<dbReference type="EMBL" id="FPIW01000022">
    <property type="protein sequence ID" value="SFW47887.1"/>
    <property type="molecule type" value="Genomic_DNA"/>
</dbReference>
<dbReference type="PANTHER" id="PTHR33371">
    <property type="entry name" value="INTERMEMBRANE PHOSPHOLIPID TRANSPORT SYSTEM BINDING PROTEIN MLAD-RELATED"/>
    <property type="match status" value="1"/>
</dbReference>
<keyword evidence="1" id="KW-0812">Transmembrane</keyword>
<proteinExistence type="predicted"/>
<dbReference type="AlphaFoldDB" id="A0AA94HSV5"/>
<sequence>MNAQKYRTTVGAFVLGGLSLLALGFIVLGGGRLFSNDMQYVLYFDGSVSGLSTGAPVVFRGVPMGSVTRINLVANTKDSNVTIPVYIRIDEQSFVRARGSAPISESVREEIVRRMVQRGLRARLQLQSLITGQYRIELDFFPGTPAVFRSGTPDTEIPTIPSPIDTLQTTLAQLPLESMAHALEAILQSLAHSLADDSLGRGLKAFTRTFEEVEDVLKNSSMRQNAESILKKLNTAASTVEGQMPGTFVTLRAALESMSLAADQLRVVTASAQSLVGRDSPTVNDVRRLIRESIETLRTIRNFTQMLERNPEALLMGRQGKR</sequence>
<evidence type="ECO:0000256" key="1">
    <source>
        <dbReference type="SAM" id="Phobius"/>
    </source>
</evidence>
<comment type="caution">
    <text evidence="3">The sequence shown here is derived from an EMBL/GenBank/DDBJ whole genome shotgun (WGS) entry which is preliminary data.</text>
</comment>
<keyword evidence="1" id="KW-0472">Membrane</keyword>
<gene>
    <name evidence="3" type="ORF">SAMN02910291_01469</name>
</gene>
<dbReference type="Pfam" id="PF02470">
    <property type="entry name" value="MlaD"/>
    <property type="match status" value="1"/>
</dbReference>
<protein>
    <submittedName>
        <fullName evidence="3">Paraquat-inducible protein B</fullName>
    </submittedName>
</protein>
<organism evidence="3 4">
    <name type="scientific">Desulfovibrio desulfuricans</name>
    <dbReference type="NCBI Taxonomy" id="876"/>
    <lineage>
        <taxon>Bacteria</taxon>
        <taxon>Pseudomonadati</taxon>
        <taxon>Thermodesulfobacteriota</taxon>
        <taxon>Desulfovibrionia</taxon>
        <taxon>Desulfovibrionales</taxon>
        <taxon>Desulfovibrionaceae</taxon>
        <taxon>Desulfovibrio</taxon>
    </lineage>
</organism>
<evidence type="ECO:0000313" key="3">
    <source>
        <dbReference type="EMBL" id="SFW47887.1"/>
    </source>
</evidence>
<evidence type="ECO:0000259" key="2">
    <source>
        <dbReference type="Pfam" id="PF02470"/>
    </source>
</evidence>
<accession>A0AA94HSV5</accession>
<dbReference type="InterPro" id="IPR003399">
    <property type="entry name" value="Mce/MlaD"/>
</dbReference>
<name>A0AA94HSV5_DESDE</name>
<dbReference type="RefSeq" id="WP_012624688.1">
    <property type="nucleotide sequence ID" value="NZ_FPIW01000022.1"/>
</dbReference>
<dbReference type="InterPro" id="IPR052336">
    <property type="entry name" value="MlaD_Phospholipid_Transporter"/>
</dbReference>
<feature type="domain" description="Mce/MlaD" evidence="2">
    <location>
        <begin position="39"/>
        <end position="139"/>
    </location>
</feature>
<dbReference type="PANTHER" id="PTHR33371:SF4">
    <property type="entry name" value="INTERMEMBRANE PHOSPHOLIPID TRANSPORT SYSTEM BINDING PROTEIN MLAD"/>
    <property type="match status" value="1"/>
</dbReference>